<dbReference type="InterPro" id="IPR025662">
    <property type="entry name" value="Sigma_54_int_dom_ATP-bd_1"/>
</dbReference>
<feature type="domain" description="Sigma-54 factor interaction" evidence="6">
    <location>
        <begin position="192"/>
        <end position="421"/>
    </location>
</feature>
<dbReference type="Gene3D" id="3.30.450.40">
    <property type="match status" value="1"/>
</dbReference>
<dbReference type="Pfam" id="PF25601">
    <property type="entry name" value="AAA_lid_14"/>
    <property type="match status" value="1"/>
</dbReference>
<keyword evidence="3" id="KW-0805">Transcription regulation</keyword>
<dbReference type="Pfam" id="PF02954">
    <property type="entry name" value="HTH_8"/>
    <property type="match status" value="1"/>
</dbReference>
<proteinExistence type="predicted"/>
<dbReference type="PANTHER" id="PTHR32071:SF35">
    <property type="entry name" value="ANAEROBIC NITRIC OXIDE REDUCTASE TRANSCRIPTION REGULATOR NORR"/>
    <property type="match status" value="1"/>
</dbReference>
<dbReference type="InterPro" id="IPR009057">
    <property type="entry name" value="Homeodomain-like_sf"/>
</dbReference>
<name>A0ABQ1K9F6_9GAMM</name>
<dbReference type="Pfam" id="PF00158">
    <property type="entry name" value="Sigma54_activat"/>
    <property type="match status" value="1"/>
</dbReference>
<dbReference type="PROSITE" id="PS00688">
    <property type="entry name" value="SIGMA54_INTERACT_3"/>
    <property type="match status" value="1"/>
</dbReference>
<dbReference type="SUPFAM" id="SSF52540">
    <property type="entry name" value="P-loop containing nucleoside triphosphate hydrolases"/>
    <property type="match status" value="1"/>
</dbReference>
<dbReference type="SMART" id="SM00382">
    <property type="entry name" value="AAA"/>
    <property type="match status" value="1"/>
</dbReference>
<dbReference type="SUPFAM" id="SSF55781">
    <property type="entry name" value="GAF domain-like"/>
    <property type="match status" value="1"/>
</dbReference>
<comment type="caution">
    <text evidence="7">The sequence shown here is derived from an EMBL/GenBank/DDBJ whole genome shotgun (WGS) entry which is preliminary data.</text>
</comment>
<organism evidence="7 8">
    <name type="scientific">Marinobacterium zhoushanense</name>
    <dbReference type="NCBI Taxonomy" id="1679163"/>
    <lineage>
        <taxon>Bacteria</taxon>
        <taxon>Pseudomonadati</taxon>
        <taxon>Pseudomonadota</taxon>
        <taxon>Gammaproteobacteria</taxon>
        <taxon>Oceanospirillales</taxon>
        <taxon>Oceanospirillaceae</taxon>
        <taxon>Marinobacterium</taxon>
    </lineage>
</organism>
<dbReference type="InterPro" id="IPR002197">
    <property type="entry name" value="HTH_Fis"/>
</dbReference>
<dbReference type="InterPro" id="IPR002078">
    <property type="entry name" value="Sigma_54_int"/>
</dbReference>
<dbReference type="InterPro" id="IPR058031">
    <property type="entry name" value="AAA_lid_NorR"/>
</dbReference>
<dbReference type="Pfam" id="PF01590">
    <property type="entry name" value="GAF"/>
    <property type="match status" value="1"/>
</dbReference>
<evidence type="ECO:0000313" key="7">
    <source>
        <dbReference type="EMBL" id="GGB91030.1"/>
    </source>
</evidence>
<dbReference type="PROSITE" id="PS50045">
    <property type="entry name" value="SIGMA54_INTERACT_4"/>
    <property type="match status" value="1"/>
</dbReference>
<dbReference type="InterPro" id="IPR027417">
    <property type="entry name" value="P-loop_NTPase"/>
</dbReference>
<dbReference type="InterPro" id="IPR003018">
    <property type="entry name" value="GAF"/>
</dbReference>
<evidence type="ECO:0000256" key="1">
    <source>
        <dbReference type="ARBA" id="ARBA00022741"/>
    </source>
</evidence>
<evidence type="ECO:0000256" key="4">
    <source>
        <dbReference type="ARBA" id="ARBA00023125"/>
    </source>
</evidence>
<sequence length="513" mass="57124">MTTHYFSESLIGIVADLSRDIPVSLRYRRLLEAMLKIFPCDAAALLKLEGEQLKPLAIEGLSPDTMGRRFRIDEHPRLSRLLHSRSPVRFAADSELPDPYDGLIPTEDHQLHVHDCMGASLYIDDRPWGVLTLDAMQPDTFDRIDPTELRTFIGLTEATVKAADRMAALAARAEREHQVAKALREETQGFEIIGDCEPIKRLRQEIAIVARSNLTVLVQGETGVGKELVARQVHSQSDRAEEPQVYVNCAALPENIAESELFGHAKGAFSGALSDRAGKFEIANGGTLFLDEIGELPLSIQAKLLRALQSGEIQRVGSDRHLSVDVRIIAATNRDLKQEVADGRFRADLYHRLSVYPVEVPPLRERGRDVLLLAGFLLETSQRRLGIRALRLSPEAQQALLSYNWPGNVRELEHLLSRAALKARAHTQGDTVILQRAHLDLEPSMPVGQDSMTAALPLPVDAGLAMKEATDRFQQELIEQRLAEHRGNMAAAARSLGLNRSNFYRLMQRLGLR</sequence>
<dbReference type="Gene3D" id="3.40.50.300">
    <property type="entry name" value="P-loop containing nucleotide triphosphate hydrolases"/>
    <property type="match status" value="1"/>
</dbReference>
<dbReference type="PROSITE" id="PS00675">
    <property type="entry name" value="SIGMA54_INTERACT_1"/>
    <property type="match status" value="1"/>
</dbReference>
<evidence type="ECO:0000256" key="2">
    <source>
        <dbReference type="ARBA" id="ARBA00022840"/>
    </source>
</evidence>
<protein>
    <submittedName>
        <fullName evidence="7">Anaerobic nitric oxide reductase transcriptional regulator</fullName>
    </submittedName>
</protein>
<dbReference type="NCBIfam" id="NF003451">
    <property type="entry name" value="PRK05022.1"/>
    <property type="match status" value="1"/>
</dbReference>
<dbReference type="InterPro" id="IPR029016">
    <property type="entry name" value="GAF-like_dom_sf"/>
</dbReference>
<keyword evidence="1" id="KW-0547">Nucleotide-binding</keyword>
<keyword evidence="5" id="KW-0804">Transcription</keyword>
<keyword evidence="4" id="KW-0238">DNA-binding</keyword>
<dbReference type="InterPro" id="IPR025943">
    <property type="entry name" value="Sigma_54_int_dom_ATP-bd_2"/>
</dbReference>
<dbReference type="EMBL" id="BMIJ01000003">
    <property type="protein sequence ID" value="GGB91030.1"/>
    <property type="molecule type" value="Genomic_DNA"/>
</dbReference>
<dbReference type="PANTHER" id="PTHR32071">
    <property type="entry name" value="TRANSCRIPTIONAL REGULATORY PROTEIN"/>
    <property type="match status" value="1"/>
</dbReference>
<keyword evidence="2" id="KW-0067">ATP-binding</keyword>
<gene>
    <name evidence="7" type="ORF">GCM10011352_16340</name>
</gene>
<dbReference type="PRINTS" id="PR01590">
    <property type="entry name" value="HTHFIS"/>
</dbReference>
<evidence type="ECO:0000256" key="3">
    <source>
        <dbReference type="ARBA" id="ARBA00023015"/>
    </source>
</evidence>
<reference evidence="8" key="1">
    <citation type="journal article" date="2019" name="Int. J. Syst. Evol. Microbiol.">
        <title>The Global Catalogue of Microorganisms (GCM) 10K type strain sequencing project: providing services to taxonomists for standard genome sequencing and annotation.</title>
        <authorList>
            <consortium name="The Broad Institute Genomics Platform"/>
            <consortium name="The Broad Institute Genome Sequencing Center for Infectious Disease"/>
            <person name="Wu L."/>
            <person name="Ma J."/>
        </authorList>
    </citation>
    <scope>NUCLEOTIDE SEQUENCE [LARGE SCALE GENOMIC DNA]</scope>
    <source>
        <strain evidence="8">CGMCC 1.15341</strain>
    </source>
</reference>
<evidence type="ECO:0000313" key="8">
    <source>
        <dbReference type="Proteomes" id="UP000629025"/>
    </source>
</evidence>
<dbReference type="Proteomes" id="UP000629025">
    <property type="component" value="Unassembled WGS sequence"/>
</dbReference>
<dbReference type="InterPro" id="IPR025944">
    <property type="entry name" value="Sigma_54_int_dom_CS"/>
</dbReference>
<keyword evidence="8" id="KW-1185">Reference proteome</keyword>
<dbReference type="InterPro" id="IPR003593">
    <property type="entry name" value="AAA+_ATPase"/>
</dbReference>
<dbReference type="CDD" id="cd00009">
    <property type="entry name" value="AAA"/>
    <property type="match status" value="1"/>
</dbReference>
<dbReference type="PROSITE" id="PS00676">
    <property type="entry name" value="SIGMA54_INTERACT_2"/>
    <property type="match status" value="1"/>
</dbReference>
<dbReference type="Gene3D" id="1.10.10.60">
    <property type="entry name" value="Homeodomain-like"/>
    <property type="match status" value="1"/>
</dbReference>
<dbReference type="SUPFAM" id="SSF46689">
    <property type="entry name" value="Homeodomain-like"/>
    <property type="match status" value="1"/>
</dbReference>
<evidence type="ECO:0000259" key="6">
    <source>
        <dbReference type="PROSITE" id="PS50045"/>
    </source>
</evidence>
<dbReference type="Gene3D" id="1.10.8.60">
    <property type="match status" value="1"/>
</dbReference>
<evidence type="ECO:0000256" key="5">
    <source>
        <dbReference type="ARBA" id="ARBA00023163"/>
    </source>
</evidence>
<accession>A0ABQ1K9F6</accession>
<dbReference type="RefSeq" id="WP_188747167.1">
    <property type="nucleotide sequence ID" value="NZ_BMIJ01000003.1"/>
</dbReference>